<evidence type="ECO:0000256" key="1">
    <source>
        <dbReference type="SAM" id="MobiDB-lite"/>
    </source>
</evidence>
<sequence length="284" mass="32175">MAAPESTLPCYMRVHIIGHEDAEDPTTHSKIVVYRTVIKYNGQSFERGIRFSRFYAFYRNLTAEEKKAIDCKFPHRYLFVAELDESRLLKRETQLNAFFKALCELNITPTMELSLLNLFKIKERHLGPQIRGSILFVPHPRADGTSSEHSTEHPPIRRVFNGPQRTSLMSQTSLASNLSYGSSLRSSFAASQASTVLSPPPSTVSFSSSISTTDPREDKYAPSFRAVRRRKESPRWSETAEPLPPPPKTFEEQVDVHMSAITKMLGDDDLHLLTPKPQETAVTY</sequence>
<feature type="compositionally biased region" description="Low complexity" evidence="1">
    <location>
        <begin position="194"/>
        <end position="213"/>
    </location>
</feature>
<dbReference type="GO" id="GO:0035091">
    <property type="term" value="F:phosphatidylinositol binding"/>
    <property type="evidence" value="ECO:0007669"/>
    <property type="project" value="InterPro"/>
</dbReference>
<dbReference type="VEuPathDB" id="FungiDB:AeMF1_012636"/>
<dbReference type="InterPro" id="IPR036871">
    <property type="entry name" value="PX_dom_sf"/>
</dbReference>
<name>A0A6G0X7A7_9STRA</name>
<feature type="region of interest" description="Disordered" evidence="1">
    <location>
        <begin position="194"/>
        <end position="249"/>
    </location>
</feature>
<dbReference type="Proteomes" id="UP000481153">
    <property type="component" value="Unassembled WGS sequence"/>
</dbReference>
<dbReference type="AlphaFoldDB" id="A0A6G0X7A7"/>
<dbReference type="Gene3D" id="3.30.1520.10">
    <property type="entry name" value="Phox-like domain"/>
    <property type="match status" value="1"/>
</dbReference>
<dbReference type="Pfam" id="PF00787">
    <property type="entry name" value="PX"/>
    <property type="match status" value="1"/>
</dbReference>
<proteinExistence type="predicted"/>
<organism evidence="3 4">
    <name type="scientific">Aphanomyces euteiches</name>
    <dbReference type="NCBI Taxonomy" id="100861"/>
    <lineage>
        <taxon>Eukaryota</taxon>
        <taxon>Sar</taxon>
        <taxon>Stramenopiles</taxon>
        <taxon>Oomycota</taxon>
        <taxon>Saprolegniomycetes</taxon>
        <taxon>Saprolegniales</taxon>
        <taxon>Verrucalvaceae</taxon>
        <taxon>Aphanomyces</taxon>
    </lineage>
</organism>
<gene>
    <name evidence="3" type="ORF">Ae201684_007865</name>
</gene>
<dbReference type="InterPro" id="IPR001683">
    <property type="entry name" value="PX_dom"/>
</dbReference>
<dbReference type="CDD" id="cd06093">
    <property type="entry name" value="PX_domain"/>
    <property type="match status" value="1"/>
</dbReference>
<evidence type="ECO:0000313" key="4">
    <source>
        <dbReference type="Proteomes" id="UP000481153"/>
    </source>
</evidence>
<reference evidence="3 4" key="1">
    <citation type="submission" date="2019-07" db="EMBL/GenBank/DDBJ databases">
        <title>Genomics analysis of Aphanomyces spp. identifies a new class of oomycete effector associated with host adaptation.</title>
        <authorList>
            <person name="Gaulin E."/>
        </authorList>
    </citation>
    <scope>NUCLEOTIDE SEQUENCE [LARGE SCALE GENOMIC DNA]</scope>
    <source>
        <strain evidence="3 4">ATCC 201684</strain>
    </source>
</reference>
<evidence type="ECO:0000259" key="2">
    <source>
        <dbReference type="Pfam" id="PF00787"/>
    </source>
</evidence>
<dbReference type="SUPFAM" id="SSF64268">
    <property type="entry name" value="PX domain"/>
    <property type="match status" value="1"/>
</dbReference>
<protein>
    <recommendedName>
        <fullName evidence="2">PX domain-containing protein</fullName>
    </recommendedName>
</protein>
<keyword evidence="4" id="KW-1185">Reference proteome</keyword>
<evidence type="ECO:0000313" key="3">
    <source>
        <dbReference type="EMBL" id="KAF0735861.1"/>
    </source>
</evidence>
<comment type="caution">
    <text evidence="3">The sequence shown here is derived from an EMBL/GenBank/DDBJ whole genome shotgun (WGS) entry which is preliminary data.</text>
</comment>
<accession>A0A6G0X7A7</accession>
<feature type="domain" description="PX" evidence="2">
    <location>
        <begin position="50"/>
        <end position="107"/>
    </location>
</feature>
<dbReference type="EMBL" id="VJMJ01000093">
    <property type="protein sequence ID" value="KAF0735861.1"/>
    <property type="molecule type" value="Genomic_DNA"/>
</dbReference>